<reference evidence="2 3" key="1">
    <citation type="submission" date="2019-04" db="EMBL/GenBank/DDBJ databases">
        <authorList>
            <consortium name="DOE Joint Genome Institute"/>
            <person name="Mondo S."/>
            <person name="Kjaerbolling I."/>
            <person name="Vesth T."/>
            <person name="Frisvad J.C."/>
            <person name="Nybo J.L."/>
            <person name="Theobald S."/>
            <person name="Kildgaard S."/>
            <person name="Isbrandt T."/>
            <person name="Kuo A."/>
            <person name="Sato A."/>
            <person name="Lyhne E.K."/>
            <person name="Kogle M.E."/>
            <person name="Wiebenga A."/>
            <person name="Kun R.S."/>
            <person name="Lubbers R.J."/>
            <person name="Makela M.R."/>
            <person name="Barry K."/>
            <person name="Chovatia M."/>
            <person name="Clum A."/>
            <person name="Daum C."/>
            <person name="Haridas S."/>
            <person name="He G."/>
            <person name="LaButti K."/>
            <person name="Lipzen A."/>
            <person name="Riley R."/>
            <person name="Salamov A."/>
            <person name="Simmons B.A."/>
            <person name="Magnuson J.K."/>
            <person name="Henrissat B."/>
            <person name="Mortensen U.H."/>
            <person name="Larsen T.O."/>
            <person name="Devries R.P."/>
            <person name="Grigoriev I.V."/>
            <person name="Machida M."/>
            <person name="Baker S.E."/>
            <person name="Andersen M.R."/>
            <person name="Cantor M.N."/>
            <person name="Hua S.X."/>
        </authorList>
    </citation>
    <scope>NUCLEOTIDE SEQUENCE [LARGE SCALE GENOMIC DNA]</scope>
    <source>
        <strain evidence="2 3">CBS 119388</strain>
    </source>
</reference>
<keyword evidence="1" id="KW-1133">Transmembrane helix</keyword>
<gene>
    <name evidence="2" type="ORF">BDV37DRAFT_263297</name>
</gene>
<dbReference type="Proteomes" id="UP000325579">
    <property type="component" value="Unassembled WGS sequence"/>
</dbReference>
<keyword evidence="1" id="KW-0812">Transmembrane</keyword>
<evidence type="ECO:0000313" key="3">
    <source>
        <dbReference type="Proteomes" id="UP000325579"/>
    </source>
</evidence>
<protein>
    <submittedName>
        <fullName evidence="2">Uncharacterized protein</fullName>
    </submittedName>
</protein>
<dbReference type="EMBL" id="ML736856">
    <property type="protein sequence ID" value="KAE8398504.1"/>
    <property type="molecule type" value="Genomic_DNA"/>
</dbReference>
<dbReference type="AlphaFoldDB" id="A0A5N7CWE9"/>
<proteinExistence type="predicted"/>
<dbReference type="GeneID" id="43668224"/>
<keyword evidence="3" id="KW-1185">Reference proteome</keyword>
<dbReference type="RefSeq" id="XP_031935823.1">
    <property type="nucleotide sequence ID" value="XM_032083533.1"/>
</dbReference>
<sequence length="88" mass="9949">MSFCSECIQLLVWFILGTLYSWYSWIVKEICVDVCFLPGIPPYLFDVDGFSAPTVPSRVRLWAELSPFLVLSTVDCLDVMLGHDLGNV</sequence>
<evidence type="ECO:0000256" key="1">
    <source>
        <dbReference type="SAM" id="Phobius"/>
    </source>
</evidence>
<organism evidence="2 3">
    <name type="scientific">Aspergillus pseudonomiae</name>
    <dbReference type="NCBI Taxonomy" id="1506151"/>
    <lineage>
        <taxon>Eukaryota</taxon>
        <taxon>Fungi</taxon>
        <taxon>Dikarya</taxon>
        <taxon>Ascomycota</taxon>
        <taxon>Pezizomycotina</taxon>
        <taxon>Eurotiomycetes</taxon>
        <taxon>Eurotiomycetidae</taxon>
        <taxon>Eurotiales</taxon>
        <taxon>Aspergillaceae</taxon>
        <taxon>Aspergillus</taxon>
        <taxon>Aspergillus subgen. Circumdati</taxon>
    </lineage>
</organism>
<feature type="transmembrane region" description="Helical" evidence="1">
    <location>
        <begin position="7"/>
        <end position="25"/>
    </location>
</feature>
<name>A0A5N7CWE9_9EURO</name>
<evidence type="ECO:0000313" key="2">
    <source>
        <dbReference type="EMBL" id="KAE8398504.1"/>
    </source>
</evidence>
<keyword evidence="1" id="KW-0472">Membrane</keyword>
<accession>A0A5N7CWE9</accession>